<accession>A0A853EH83</accession>
<sequence>MPVTPEILGTWSGAVVLLIALLVCGWALYARAVRVDRLHRQVLGARATLEAQLLHRAQAAAELADCGALDPASALLLSRAAHDALEAEGPIVSDGLDPAPRLDAPRPGMRERSVVESDLSRVLRTVLDEPTRAALAGPGAASALARLDRASYRLVLARRFHNTHVSQARALRAKATVRLFHLAGHAPMPATFEADDETRPFPESPRLPEDAASGDPQR</sequence>
<feature type="region of interest" description="Disordered" evidence="1">
    <location>
        <begin position="190"/>
        <end position="218"/>
    </location>
</feature>
<keyword evidence="2" id="KW-0472">Membrane</keyword>
<gene>
    <name evidence="3" type="ORF">HZZ05_00330</name>
</gene>
<dbReference type="EMBL" id="JACBXV010000002">
    <property type="protein sequence ID" value="NYS68005.1"/>
    <property type="molecule type" value="Genomic_DNA"/>
</dbReference>
<dbReference type="Proteomes" id="UP000572528">
    <property type="component" value="Unassembled WGS sequence"/>
</dbReference>
<dbReference type="AlphaFoldDB" id="A0A853EH83"/>
<evidence type="ECO:0000256" key="2">
    <source>
        <dbReference type="SAM" id="Phobius"/>
    </source>
</evidence>
<keyword evidence="2" id="KW-1133">Transmembrane helix</keyword>
<evidence type="ECO:0000313" key="3">
    <source>
        <dbReference type="EMBL" id="NYS68005.1"/>
    </source>
</evidence>
<evidence type="ECO:0008006" key="5">
    <source>
        <dbReference type="Google" id="ProtNLM"/>
    </source>
</evidence>
<dbReference type="RefSeq" id="WP_179899352.1">
    <property type="nucleotide sequence ID" value="NZ_JACBXV010000002.1"/>
</dbReference>
<name>A0A853EH83_9ACTO</name>
<keyword evidence="2" id="KW-0812">Transmembrane</keyword>
<organism evidence="3 4">
    <name type="scientific">Actinomyces bowdenii</name>
    <dbReference type="NCBI Taxonomy" id="131109"/>
    <lineage>
        <taxon>Bacteria</taxon>
        <taxon>Bacillati</taxon>
        <taxon>Actinomycetota</taxon>
        <taxon>Actinomycetes</taxon>
        <taxon>Actinomycetales</taxon>
        <taxon>Actinomycetaceae</taxon>
        <taxon>Actinomyces</taxon>
    </lineage>
</organism>
<feature type="transmembrane region" description="Helical" evidence="2">
    <location>
        <begin position="12"/>
        <end position="30"/>
    </location>
</feature>
<protein>
    <recommendedName>
        <fullName evidence="5">NUDIX hydrolase</fullName>
    </recommendedName>
</protein>
<comment type="caution">
    <text evidence="3">The sequence shown here is derived from an EMBL/GenBank/DDBJ whole genome shotgun (WGS) entry which is preliminary data.</text>
</comment>
<proteinExistence type="predicted"/>
<reference evidence="3 4" key="1">
    <citation type="submission" date="2020-07" db="EMBL/GenBank/DDBJ databases">
        <title>MOT database genomes.</title>
        <authorList>
            <person name="Joseph S."/>
            <person name="Aduse-Opoku J."/>
            <person name="Hashim A."/>
            <person name="Wade W."/>
            <person name="Curtis M."/>
        </authorList>
    </citation>
    <scope>NUCLEOTIDE SEQUENCE [LARGE SCALE GENOMIC DNA]</scope>
    <source>
        <strain evidence="3 4">WMus004</strain>
    </source>
</reference>
<evidence type="ECO:0000313" key="4">
    <source>
        <dbReference type="Proteomes" id="UP000572528"/>
    </source>
</evidence>
<evidence type="ECO:0000256" key="1">
    <source>
        <dbReference type="SAM" id="MobiDB-lite"/>
    </source>
</evidence>